<keyword evidence="2" id="KW-1003">Cell membrane</keyword>
<name>E5XL02_SEGRC</name>
<evidence type="ECO:0000256" key="5">
    <source>
        <dbReference type="ARBA" id="ARBA00023136"/>
    </source>
</evidence>
<dbReference type="STRING" id="679197.HMPREF9336_00171"/>
<dbReference type="InterPro" id="IPR050189">
    <property type="entry name" value="MFS_Efflux_Transporters"/>
</dbReference>
<keyword evidence="4 6" id="KW-1133">Transmembrane helix</keyword>
<evidence type="ECO:0000256" key="6">
    <source>
        <dbReference type="SAM" id="Phobius"/>
    </source>
</evidence>
<dbReference type="Pfam" id="PF07690">
    <property type="entry name" value="MFS_1"/>
    <property type="match status" value="1"/>
</dbReference>
<protein>
    <recommendedName>
        <fullName evidence="7">Major facilitator superfamily (MFS) profile domain-containing protein</fullName>
    </recommendedName>
</protein>
<accession>E5XL02</accession>
<dbReference type="PROSITE" id="PS50850">
    <property type="entry name" value="MFS"/>
    <property type="match status" value="1"/>
</dbReference>
<dbReference type="InterPro" id="IPR011701">
    <property type="entry name" value="MFS"/>
</dbReference>
<feature type="domain" description="Major facilitator superfamily (MFS) profile" evidence="7">
    <location>
        <begin position="4"/>
        <end position="130"/>
    </location>
</feature>
<keyword evidence="3 6" id="KW-0812">Transmembrane</keyword>
<gene>
    <name evidence="8" type="ORF">HMPREF9336_00171</name>
</gene>
<evidence type="ECO:0000256" key="3">
    <source>
        <dbReference type="ARBA" id="ARBA00022692"/>
    </source>
</evidence>
<dbReference type="OrthoDB" id="9814237at2"/>
<feature type="transmembrane region" description="Helical" evidence="6">
    <location>
        <begin position="42"/>
        <end position="63"/>
    </location>
</feature>
<evidence type="ECO:0000256" key="2">
    <source>
        <dbReference type="ARBA" id="ARBA00022475"/>
    </source>
</evidence>
<dbReference type="SUPFAM" id="SSF103473">
    <property type="entry name" value="MFS general substrate transporter"/>
    <property type="match status" value="1"/>
</dbReference>
<feature type="transmembrane region" description="Helical" evidence="6">
    <location>
        <begin position="70"/>
        <end position="89"/>
    </location>
</feature>
<organism evidence="8 9">
    <name type="scientific">Segniliparus rugosus (strain ATCC BAA-974 / DSM 45345 / CCUG 50838 / CIP 108380 / JCM 13579 / CDC 945)</name>
    <dbReference type="NCBI Taxonomy" id="679197"/>
    <lineage>
        <taxon>Bacteria</taxon>
        <taxon>Bacillati</taxon>
        <taxon>Actinomycetota</taxon>
        <taxon>Actinomycetes</taxon>
        <taxon>Mycobacteriales</taxon>
        <taxon>Segniliparaceae</taxon>
        <taxon>Segniliparus</taxon>
    </lineage>
</organism>
<dbReference type="InterPro" id="IPR020846">
    <property type="entry name" value="MFS_dom"/>
</dbReference>
<comment type="caution">
    <text evidence="8">The sequence shown here is derived from an EMBL/GenBank/DDBJ whole genome shotgun (WGS) entry which is preliminary data.</text>
</comment>
<dbReference type="PANTHER" id="PTHR43124:SF3">
    <property type="entry name" value="CHLORAMPHENICOL EFFLUX PUMP RV0191"/>
    <property type="match status" value="1"/>
</dbReference>
<evidence type="ECO:0000259" key="7">
    <source>
        <dbReference type="PROSITE" id="PS50850"/>
    </source>
</evidence>
<keyword evidence="5 6" id="KW-0472">Membrane</keyword>
<evidence type="ECO:0000256" key="4">
    <source>
        <dbReference type="ARBA" id="ARBA00022989"/>
    </source>
</evidence>
<dbReference type="GO" id="GO:0022857">
    <property type="term" value="F:transmembrane transporter activity"/>
    <property type="evidence" value="ECO:0007669"/>
    <property type="project" value="InterPro"/>
</dbReference>
<evidence type="ECO:0000256" key="1">
    <source>
        <dbReference type="ARBA" id="ARBA00004651"/>
    </source>
</evidence>
<dbReference type="PANTHER" id="PTHR43124">
    <property type="entry name" value="PURINE EFFLUX PUMP PBUE"/>
    <property type="match status" value="1"/>
</dbReference>
<dbReference type="AlphaFoldDB" id="E5XL02"/>
<dbReference type="eggNOG" id="COG2814">
    <property type="taxonomic scope" value="Bacteria"/>
</dbReference>
<comment type="subcellular location">
    <subcellularLocation>
        <location evidence="1">Cell membrane</location>
        <topology evidence="1">Multi-pass membrane protein</topology>
    </subcellularLocation>
</comment>
<dbReference type="Gene3D" id="1.20.1250.20">
    <property type="entry name" value="MFS general substrate transporter like domains"/>
    <property type="match status" value="1"/>
</dbReference>
<dbReference type="GO" id="GO:0005886">
    <property type="term" value="C:plasma membrane"/>
    <property type="evidence" value="ECO:0007669"/>
    <property type="project" value="UniProtKB-SubCell"/>
</dbReference>
<dbReference type="InterPro" id="IPR036259">
    <property type="entry name" value="MFS_trans_sf"/>
</dbReference>
<reference evidence="8 9" key="1">
    <citation type="journal article" date="2011" name="Stand. Genomic Sci.">
        <title>High quality draft genome sequence of Segniliparus rugosus CDC 945(T)= (ATCC BAA-974(T)).</title>
        <authorList>
            <person name="Earl A.M."/>
            <person name="Desjardins C.A."/>
            <person name="Fitzgerald M.G."/>
            <person name="Arachchi H.M."/>
            <person name="Zeng Q."/>
            <person name="Mehta T."/>
            <person name="Griggs A."/>
            <person name="Birren B.W."/>
            <person name="Toney N.C."/>
            <person name="Carr J."/>
            <person name="Posey J."/>
            <person name="Butler W.R."/>
        </authorList>
    </citation>
    <scope>NUCLEOTIDE SEQUENCE [LARGE SCALE GENOMIC DNA]</scope>
    <source>
        <strain evidence="9">ATCC BAA-974 / DSM 45345 / CCUG 50838 / CIP 108380 / JCM 13579 / CDC 945</strain>
    </source>
</reference>
<sequence>MPLGLIALAIGGFGIGLTEFGIMGLLPELARDFAVSEQTAGYLISGYALAVAVGAVLVTALVARFDRKRTLLGLMVLFILGNLLCAIAPTFGVMMFGRVVAALCHGAFFGSARSWPRAWSPKTGRPWPSR</sequence>
<dbReference type="EMBL" id="ACZI02000003">
    <property type="protein sequence ID" value="EFV14984.2"/>
    <property type="molecule type" value="Genomic_DNA"/>
</dbReference>
<evidence type="ECO:0000313" key="8">
    <source>
        <dbReference type="EMBL" id="EFV14984.2"/>
    </source>
</evidence>
<proteinExistence type="predicted"/>
<evidence type="ECO:0000313" key="9">
    <source>
        <dbReference type="Proteomes" id="UP000004816"/>
    </source>
</evidence>
<dbReference type="HOGENOM" id="CLU_001265_61_4_11"/>
<keyword evidence="9" id="KW-1185">Reference proteome</keyword>
<dbReference type="Proteomes" id="UP000004816">
    <property type="component" value="Unassembled WGS sequence"/>
</dbReference>